<keyword evidence="10" id="KW-0902">Two-component regulatory system</keyword>
<dbReference type="GO" id="GO:0016301">
    <property type="term" value="F:kinase activity"/>
    <property type="evidence" value="ECO:0007669"/>
    <property type="project" value="UniProtKB-KW"/>
</dbReference>
<evidence type="ECO:0000256" key="12">
    <source>
        <dbReference type="SAM" id="Coils"/>
    </source>
</evidence>
<evidence type="ECO:0000259" key="14">
    <source>
        <dbReference type="PROSITE" id="PS50112"/>
    </source>
</evidence>
<evidence type="ECO:0000256" key="9">
    <source>
        <dbReference type="ARBA" id="ARBA00022989"/>
    </source>
</evidence>
<dbReference type="InterPro" id="IPR043128">
    <property type="entry name" value="Rev_trsase/Diguanyl_cyclase"/>
</dbReference>
<proteinExistence type="predicted"/>
<keyword evidence="11 13" id="KW-0472">Membrane</keyword>
<dbReference type="PROSITE" id="PS50113">
    <property type="entry name" value="PAC"/>
    <property type="match status" value="1"/>
</dbReference>
<feature type="domain" description="HAMP" evidence="16">
    <location>
        <begin position="197"/>
        <end position="249"/>
    </location>
</feature>
<dbReference type="PROSITE" id="PS50887">
    <property type="entry name" value="GGDEF"/>
    <property type="match status" value="1"/>
</dbReference>
<evidence type="ECO:0000256" key="8">
    <source>
        <dbReference type="ARBA" id="ARBA00022840"/>
    </source>
</evidence>
<evidence type="ECO:0000256" key="11">
    <source>
        <dbReference type="ARBA" id="ARBA00023136"/>
    </source>
</evidence>
<dbReference type="GO" id="GO:0071111">
    <property type="term" value="F:cyclic-guanylate-specific phosphodiesterase activity"/>
    <property type="evidence" value="ECO:0007669"/>
    <property type="project" value="UniProtKB-EC"/>
</dbReference>
<dbReference type="GO" id="GO:0005886">
    <property type="term" value="C:plasma membrane"/>
    <property type="evidence" value="ECO:0007669"/>
    <property type="project" value="UniProtKB-SubCell"/>
</dbReference>
<keyword evidence="4" id="KW-0808">Transferase</keyword>
<dbReference type="SMART" id="SM00091">
    <property type="entry name" value="PAS"/>
    <property type="match status" value="1"/>
</dbReference>
<evidence type="ECO:0000256" key="4">
    <source>
        <dbReference type="ARBA" id="ARBA00022679"/>
    </source>
</evidence>
<dbReference type="GO" id="GO:0000160">
    <property type="term" value="P:phosphorelay signal transduction system"/>
    <property type="evidence" value="ECO:0007669"/>
    <property type="project" value="UniProtKB-KW"/>
</dbReference>
<organism evidence="18">
    <name type="scientific">mine drainage metagenome</name>
    <dbReference type="NCBI Taxonomy" id="410659"/>
    <lineage>
        <taxon>unclassified sequences</taxon>
        <taxon>metagenomes</taxon>
        <taxon>ecological metagenomes</taxon>
    </lineage>
</organism>
<dbReference type="CDD" id="cd01949">
    <property type="entry name" value="GGDEF"/>
    <property type="match status" value="1"/>
</dbReference>
<evidence type="ECO:0000256" key="5">
    <source>
        <dbReference type="ARBA" id="ARBA00022692"/>
    </source>
</evidence>
<evidence type="ECO:0000256" key="1">
    <source>
        <dbReference type="ARBA" id="ARBA00004651"/>
    </source>
</evidence>
<dbReference type="FunFam" id="3.30.70.270:FF:000001">
    <property type="entry name" value="Diguanylate cyclase domain protein"/>
    <property type="match status" value="1"/>
</dbReference>
<keyword evidence="7" id="KW-0418">Kinase</keyword>
<evidence type="ECO:0000256" key="2">
    <source>
        <dbReference type="ARBA" id="ARBA00022475"/>
    </source>
</evidence>
<keyword evidence="12" id="KW-0175">Coiled coil</keyword>
<evidence type="ECO:0000313" key="18">
    <source>
        <dbReference type="EMBL" id="OIR03211.1"/>
    </source>
</evidence>
<dbReference type="InterPro" id="IPR000700">
    <property type="entry name" value="PAS-assoc_C"/>
</dbReference>
<dbReference type="NCBIfam" id="TIGR00229">
    <property type="entry name" value="sensory_box"/>
    <property type="match status" value="1"/>
</dbReference>
<reference evidence="18" key="1">
    <citation type="submission" date="2016-10" db="EMBL/GenBank/DDBJ databases">
        <title>Sequence of Gallionella enrichment culture.</title>
        <authorList>
            <person name="Poehlein A."/>
            <person name="Muehling M."/>
            <person name="Daniel R."/>
        </authorList>
    </citation>
    <scope>NUCLEOTIDE SEQUENCE</scope>
</reference>
<evidence type="ECO:0000259" key="15">
    <source>
        <dbReference type="PROSITE" id="PS50113"/>
    </source>
</evidence>
<dbReference type="InterPro" id="IPR029151">
    <property type="entry name" value="Sensor-like_sf"/>
</dbReference>
<feature type="domain" description="PAC" evidence="15">
    <location>
        <begin position="335"/>
        <end position="386"/>
    </location>
</feature>
<dbReference type="Gene3D" id="3.30.70.270">
    <property type="match status" value="1"/>
</dbReference>
<accession>A0A1J5S5L1</accession>
<dbReference type="InterPro" id="IPR052163">
    <property type="entry name" value="DGC-Regulatory_Protein"/>
</dbReference>
<feature type="transmembrane region" description="Helical" evidence="13">
    <location>
        <begin position="176"/>
        <end position="196"/>
    </location>
</feature>
<dbReference type="Pfam" id="PF17203">
    <property type="entry name" value="sCache_3_2"/>
    <property type="match status" value="1"/>
</dbReference>
<feature type="domain" description="GGDEF" evidence="17">
    <location>
        <begin position="418"/>
        <end position="566"/>
    </location>
</feature>
<name>A0A1J5S5L1_9ZZZZ</name>
<keyword evidence="6" id="KW-0547">Nucleotide-binding</keyword>
<evidence type="ECO:0000256" key="13">
    <source>
        <dbReference type="SAM" id="Phobius"/>
    </source>
</evidence>
<evidence type="ECO:0000256" key="6">
    <source>
        <dbReference type="ARBA" id="ARBA00022741"/>
    </source>
</evidence>
<dbReference type="InterPro" id="IPR035965">
    <property type="entry name" value="PAS-like_dom_sf"/>
</dbReference>
<dbReference type="NCBIfam" id="TIGR00254">
    <property type="entry name" value="GGDEF"/>
    <property type="match status" value="1"/>
</dbReference>
<keyword evidence="3" id="KW-0597">Phosphoprotein</keyword>
<evidence type="ECO:0000256" key="3">
    <source>
        <dbReference type="ARBA" id="ARBA00022553"/>
    </source>
</evidence>
<keyword evidence="8" id="KW-0067">ATP-binding</keyword>
<dbReference type="SUPFAM" id="SSF55073">
    <property type="entry name" value="Nucleotide cyclase"/>
    <property type="match status" value="1"/>
</dbReference>
<dbReference type="InterPro" id="IPR003660">
    <property type="entry name" value="HAMP_dom"/>
</dbReference>
<dbReference type="PROSITE" id="PS50885">
    <property type="entry name" value="HAMP"/>
    <property type="match status" value="1"/>
</dbReference>
<evidence type="ECO:0000259" key="16">
    <source>
        <dbReference type="PROSITE" id="PS50885"/>
    </source>
</evidence>
<dbReference type="SUPFAM" id="SSF55785">
    <property type="entry name" value="PYP-like sensor domain (PAS domain)"/>
    <property type="match status" value="1"/>
</dbReference>
<dbReference type="EMBL" id="MLJW01000068">
    <property type="protein sequence ID" value="OIR03211.1"/>
    <property type="molecule type" value="Genomic_DNA"/>
</dbReference>
<gene>
    <name evidence="18" type="primary">gmr_85</name>
    <name evidence="18" type="ORF">GALL_147310</name>
</gene>
<dbReference type="InterPro" id="IPR000014">
    <property type="entry name" value="PAS"/>
</dbReference>
<dbReference type="InterPro" id="IPR000160">
    <property type="entry name" value="GGDEF_dom"/>
</dbReference>
<comment type="caution">
    <text evidence="18">The sequence shown here is derived from an EMBL/GenBank/DDBJ whole genome shotgun (WGS) entry which is preliminary data.</text>
</comment>
<feature type="transmembrane region" description="Helical" evidence="13">
    <location>
        <begin position="20"/>
        <end position="39"/>
    </location>
</feature>
<dbReference type="CDD" id="cd00130">
    <property type="entry name" value="PAS"/>
    <property type="match status" value="1"/>
</dbReference>
<keyword evidence="2" id="KW-1003">Cell membrane</keyword>
<dbReference type="InterPro" id="IPR029787">
    <property type="entry name" value="Nucleotide_cyclase"/>
</dbReference>
<dbReference type="CDD" id="cd06225">
    <property type="entry name" value="HAMP"/>
    <property type="match status" value="1"/>
</dbReference>
<keyword evidence="9 13" id="KW-1133">Transmembrane helix</keyword>
<dbReference type="SUPFAM" id="SSF103190">
    <property type="entry name" value="Sensory domain-like"/>
    <property type="match status" value="1"/>
</dbReference>
<evidence type="ECO:0000256" key="10">
    <source>
        <dbReference type="ARBA" id="ARBA00023012"/>
    </source>
</evidence>
<dbReference type="PANTHER" id="PTHR46663:SF3">
    <property type="entry name" value="SLL0267 PROTEIN"/>
    <property type="match status" value="1"/>
</dbReference>
<dbReference type="Pfam" id="PF00990">
    <property type="entry name" value="GGDEF"/>
    <property type="match status" value="1"/>
</dbReference>
<dbReference type="InterPro" id="IPR033463">
    <property type="entry name" value="sCache_3"/>
</dbReference>
<feature type="domain" description="PAS" evidence="14">
    <location>
        <begin position="254"/>
        <end position="302"/>
    </location>
</feature>
<dbReference type="SMART" id="SM00304">
    <property type="entry name" value="HAMP"/>
    <property type="match status" value="1"/>
</dbReference>
<evidence type="ECO:0000259" key="17">
    <source>
        <dbReference type="PROSITE" id="PS50887"/>
    </source>
</evidence>
<keyword evidence="5 13" id="KW-0812">Transmembrane</keyword>
<dbReference type="PANTHER" id="PTHR46663">
    <property type="entry name" value="DIGUANYLATE CYCLASE DGCT-RELATED"/>
    <property type="match status" value="1"/>
</dbReference>
<dbReference type="Pfam" id="PF00672">
    <property type="entry name" value="HAMP"/>
    <property type="match status" value="1"/>
</dbReference>
<comment type="subcellular location">
    <subcellularLocation>
        <location evidence="1">Cell membrane</location>
        <topology evidence="1">Multi-pass membrane protein</topology>
    </subcellularLocation>
</comment>
<dbReference type="AlphaFoldDB" id="A0A1J5S5L1"/>
<dbReference type="SUPFAM" id="SSF158472">
    <property type="entry name" value="HAMP domain-like"/>
    <property type="match status" value="1"/>
</dbReference>
<protein>
    <submittedName>
        <fullName evidence="18">Cyclic di-GMP phosphodiesterase Gmr</fullName>
        <ecNumber evidence="18">3.1.4.52</ecNumber>
    </submittedName>
</protein>
<sequence length="566" mass="63841">MKLGRYISVLWRGSIRRQLILGFTLASLALMLSFGYLILEQQRKALYRSSEERASSLAHALAISGTSWALANDLVGLQEVVQGFAKTQDLRRACFLNTHGEVLASSNPDEVGFFMTDKVSRDMLASISRDQFVLVNQKNLIVIAHPVMADGRLLGWARVEMSRDTVKANLATLTQLWVEFILVAVLAVSLIAYALARRLTRGLNHLMQVAAAVEHGLGKRRSDIGRADEIGVLARHLDRMLDALERQKKLIHESEAKYRFLADNISDVIWILDPNTGRWIYVSPSITRLLGYSVEEVMQQTMEKTLTPRSGADVRGWIRERSELFLSGKDGEHIYQDEAEYCHRDGSTVWCEVTTHFARNDSNEMILLGVTRNITERKRAEEQIRNLAFYDALTQLPNRRLLQDRFSLVISACKRNNRYAAVMFIDLDNFKPLNDEHGHNVGDILLVEVAHRIVSCVREVDTVSRFGGDEFVVMLSELDADKATSVAQASVVAEKIRQSLGEVYRLTVMQEGRLEPRIVEHHCTASIGVVLFNDHGVTQEDLIRLADGAMYRAKAAGRNQVYFADI</sequence>
<evidence type="ECO:0000256" key="7">
    <source>
        <dbReference type="ARBA" id="ARBA00022777"/>
    </source>
</evidence>
<dbReference type="Gene3D" id="6.10.340.10">
    <property type="match status" value="1"/>
</dbReference>
<dbReference type="Gene3D" id="3.30.450.20">
    <property type="entry name" value="PAS domain"/>
    <property type="match status" value="1"/>
</dbReference>
<dbReference type="Pfam" id="PF13426">
    <property type="entry name" value="PAS_9"/>
    <property type="match status" value="1"/>
</dbReference>
<dbReference type="PROSITE" id="PS50112">
    <property type="entry name" value="PAS"/>
    <property type="match status" value="1"/>
</dbReference>
<keyword evidence="18" id="KW-0378">Hydrolase</keyword>
<feature type="coiled-coil region" evidence="12">
    <location>
        <begin position="237"/>
        <end position="264"/>
    </location>
</feature>
<dbReference type="SMART" id="SM00267">
    <property type="entry name" value="GGDEF"/>
    <property type="match status" value="1"/>
</dbReference>
<dbReference type="EC" id="3.1.4.52" evidence="18"/>
<dbReference type="GO" id="GO:0005524">
    <property type="term" value="F:ATP binding"/>
    <property type="evidence" value="ECO:0007669"/>
    <property type="project" value="UniProtKB-KW"/>
</dbReference>